<accession>A0A7Z9BQ51</accession>
<comment type="caution">
    <text evidence="1">The sequence shown here is derived from an EMBL/GenBank/DDBJ whole genome shotgun (WGS) entry which is preliminary data.</text>
</comment>
<sequence>MDSEKDNQKQTIVEIIKSDELNSIYFNEFGIGVSKHDIFILLSRNGKEEAILNASHITAKSLVSSLGEALKRFEAKTNQTIPDSDEIGKLMEDQDDDNAH</sequence>
<dbReference type="EMBL" id="CZCU02000136">
    <property type="protein sequence ID" value="VXD17929.1"/>
    <property type="molecule type" value="Genomic_DNA"/>
</dbReference>
<keyword evidence="2" id="KW-1185">Reference proteome</keyword>
<name>A0A7Z9BQ51_9CYAN</name>
<protein>
    <recommendedName>
        <fullName evidence="3">DUF3467 domain-containing protein</fullName>
    </recommendedName>
</protein>
<reference evidence="1" key="1">
    <citation type="submission" date="2019-10" db="EMBL/GenBank/DDBJ databases">
        <authorList>
            <consortium name="Genoscope - CEA"/>
            <person name="William W."/>
        </authorList>
    </citation>
    <scope>NUCLEOTIDE SEQUENCE [LARGE SCALE GENOMIC DNA]</scope>
    <source>
        <strain evidence="1">BBR_PRJEB10992</strain>
    </source>
</reference>
<dbReference type="AlphaFoldDB" id="A0A7Z9BQ51"/>
<evidence type="ECO:0000313" key="2">
    <source>
        <dbReference type="Proteomes" id="UP000184550"/>
    </source>
</evidence>
<organism evidence="1 2">
    <name type="scientific">Planktothrix serta PCC 8927</name>
    <dbReference type="NCBI Taxonomy" id="671068"/>
    <lineage>
        <taxon>Bacteria</taxon>
        <taxon>Bacillati</taxon>
        <taxon>Cyanobacteriota</taxon>
        <taxon>Cyanophyceae</taxon>
        <taxon>Oscillatoriophycideae</taxon>
        <taxon>Oscillatoriales</taxon>
        <taxon>Microcoleaceae</taxon>
        <taxon>Planktothrix</taxon>
    </lineage>
</organism>
<dbReference type="RefSeq" id="WP_083621527.1">
    <property type="nucleotide sequence ID" value="NZ_LR734869.1"/>
</dbReference>
<evidence type="ECO:0000313" key="1">
    <source>
        <dbReference type="EMBL" id="VXD17929.1"/>
    </source>
</evidence>
<evidence type="ECO:0008006" key="3">
    <source>
        <dbReference type="Google" id="ProtNLM"/>
    </source>
</evidence>
<proteinExistence type="predicted"/>
<gene>
    <name evidence="1" type="ORF">PL8927_600181</name>
</gene>
<dbReference type="Proteomes" id="UP000184550">
    <property type="component" value="Unassembled WGS sequence"/>
</dbReference>